<name>A0AC34F3V5_9BILA</name>
<proteinExistence type="predicted"/>
<dbReference type="WBParaSite" id="ES5_v2.g11605.t1">
    <property type="protein sequence ID" value="ES5_v2.g11605.t1"/>
    <property type="gene ID" value="ES5_v2.g11605"/>
</dbReference>
<evidence type="ECO:0000313" key="1">
    <source>
        <dbReference type="Proteomes" id="UP000887579"/>
    </source>
</evidence>
<evidence type="ECO:0000313" key="2">
    <source>
        <dbReference type="WBParaSite" id="ES5_v2.g11605.t1"/>
    </source>
</evidence>
<protein>
    <submittedName>
        <fullName evidence="2">Rho GTPase activating protein 39</fullName>
    </submittedName>
</protein>
<accession>A0AC34F3V5</accession>
<sequence>MSRTEPDPQWIEIIDPQSRQRMFANLVTGHCAWDVPAGVAVRRMEANQWWELYDSETKRSYYYNPMTTQTIWQRPIHGDIIPLARLQALKQNTERGGAHIPEPNRPSSSSSTPRNRRRAHIESTSSLNPRNNLTISRTTNASNDFSHIEPSSSLTSRNSRESSTRTNDYHIESSSSAFRNNSHDISHTSNASNEFYANFCNDISSQLPDYPSGSGFNDTSFSSDQKKTRAPSTCSSRSQVSTKSTSTKLQYNNCIQEMVTSQFAPESSASSTPMLGRGINGSNFPRHFRDCSPTSSVSSCGQSADILSQTMSTAFIPRDSSLNKPSHRQSAPPPVPIDKSECWSKDGIKHALLDPHDKKLKKYASSVFKLIMSYMGDKKSKTVPEQTVLSILELRQEKPIINDEIFLQVMKQLTENAKPDSVRRGWELLGILLFFFTPENAEVKEKLSKFVDNNSDSLLDGPEVSISQYAKHCLKRLQAPINNLKPSINAITQARFHIFNPSKFGASLEELMEEQSHSNPELKLPWIEITLIQLILENGGEKTEGIFRIAADPEQLNTAMVQLDQNIKPRLKDCHVAAVLLKQWLRQLPTPLIPDSIYPKCLLVSTQSENACCIVDQLPAINRLVLAKLLQLLQLFCKDETVSITKMDVANLAMVFAPNILRCESDDPHVIFANSRKEMEFMKTLILHYDTTFVHSLE</sequence>
<organism evidence="1 2">
    <name type="scientific">Panagrolaimus sp. ES5</name>
    <dbReference type="NCBI Taxonomy" id="591445"/>
    <lineage>
        <taxon>Eukaryota</taxon>
        <taxon>Metazoa</taxon>
        <taxon>Ecdysozoa</taxon>
        <taxon>Nematoda</taxon>
        <taxon>Chromadorea</taxon>
        <taxon>Rhabditida</taxon>
        <taxon>Tylenchina</taxon>
        <taxon>Panagrolaimomorpha</taxon>
        <taxon>Panagrolaimoidea</taxon>
        <taxon>Panagrolaimidae</taxon>
        <taxon>Panagrolaimus</taxon>
    </lineage>
</organism>
<dbReference type="Proteomes" id="UP000887579">
    <property type="component" value="Unplaced"/>
</dbReference>
<reference evidence="2" key="1">
    <citation type="submission" date="2022-11" db="UniProtKB">
        <authorList>
            <consortium name="WormBaseParasite"/>
        </authorList>
    </citation>
    <scope>IDENTIFICATION</scope>
</reference>